<reference evidence="2 3" key="1">
    <citation type="submission" date="2015-01" db="EMBL/GenBank/DDBJ databases">
        <title>Enhanced salinomycin production by adjusting the supply of polyketide extender units in Streptomyce albus DSM 41398.</title>
        <authorList>
            <person name="Lu C."/>
        </authorList>
    </citation>
    <scope>NUCLEOTIDE SEQUENCE [LARGE SCALE GENOMIC DNA]</scope>
    <source>
        <strain evidence="3">ATCC 21838 / DSM 41398 / FERM P-419 / JCM 4703 / NBRC 107858</strain>
    </source>
</reference>
<dbReference type="EMBL" id="CP010519">
    <property type="protein sequence ID" value="AJE81574.1"/>
    <property type="molecule type" value="Genomic_DNA"/>
</dbReference>
<protein>
    <submittedName>
        <fullName evidence="2">Uncharacterized protein</fullName>
    </submittedName>
</protein>
<dbReference type="KEGG" id="sals:SLNWT_1198"/>
<organism evidence="2 3">
    <name type="scientific">Streptomyces albus (strain ATCC 21838 / DSM 41398 / FERM P-419 / JCM 4703 / NBRC 107858)</name>
    <dbReference type="NCBI Taxonomy" id="1081613"/>
    <lineage>
        <taxon>Bacteria</taxon>
        <taxon>Bacillati</taxon>
        <taxon>Actinomycetota</taxon>
        <taxon>Actinomycetes</taxon>
        <taxon>Kitasatosporales</taxon>
        <taxon>Streptomycetaceae</taxon>
        <taxon>Streptomyces</taxon>
    </lineage>
</organism>
<dbReference type="Proteomes" id="UP000031523">
    <property type="component" value="Chromosome"/>
</dbReference>
<evidence type="ECO:0000313" key="3">
    <source>
        <dbReference type="Proteomes" id="UP000031523"/>
    </source>
</evidence>
<evidence type="ECO:0000313" key="2">
    <source>
        <dbReference type="EMBL" id="AJE81574.1"/>
    </source>
</evidence>
<sequence length="56" mass="5651">MTTDVCGEFLAAVDQLRDDGGTVRLTAHTSSVSADAWSAPADAESAPATPEADSAN</sequence>
<proteinExistence type="predicted"/>
<feature type="region of interest" description="Disordered" evidence="1">
    <location>
        <begin position="30"/>
        <end position="56"/>
    </location>
</feature>
<keyword evidence="3" id="KW-1185">Reference proteome</keyword>
<accession>A0A0B5EJA0</accession>
<gene>
    <name evidence="2" type="ORF">SLNWT_1198</name>
</gene>
<name>A0A0B5EJA0_STRA4</name>
<evidence type="ECO:0000256" key="1">
    <source>
        <dbReference type="SAM" id="MobiDB-lite"/>
    </source>
</evidence>
<dbReference type="AlphaFoldDB" id="A0A0B5EJA0"/>